<dbReference type="HOGENOM" id="CLU_3179505_0_0_0"/>
<protein>
    <submittedName>
        <fullName evidence="1">Uncharacterized protein</fullName>
    </submittedName>
</protein>
<proteinExistence type="predicted"/>
<evidence type="ECO:0000313" key="2">
    <source>
        <dbReference type="Proteomes" id="UP000008922"/>
    </source>
</evidence>
<dbReference type="AlphaFoldDB" id="E8MZZ3"/>
<organism evidence="1 2">
    <name type="scientific">Anaerolinea thermophila (strain DSM 14523 / JCM 11388 / NBRC 100420 / UNI-1)</name>
    <dbReference type="NCBI Taxonomy" id="926569"/>
    <lineage>
        <taxon>Bacteria</taxon>
        <taxon>Bacillati</taxon>
        <taxon>Chloroflexota</taxon>
        <taxon>Anaerolineae</taxon>
        <taxon>Anaerolineales</taxon>
        <taxon>Anaerolineaceae</taxon>
        <taxon>Anaerolinea</taxon>
    </lineage>
</organism>
<evidence type="ECO:0000313" key="1">
    <source>
        <dbReference type="EMBL" id="BAJ62328.1"/>
    </source>
</evidence>
<dbReference type="InParanoid" id="E8MZZ3"/>
<dbReference type="KEGG" id="atm:ANT_02940"/>
<keyword evidence="2" id="KW-1185">Reference proteome</keyword>
<accession>E8MZZ3</accession>
<dbReference type="Proteomes" id="UP000008922">
    <property type="component" value="Chromosome"/>
</dbReference>
<dbReference type="STRING" id="926569.ANT_02940"/>
<gene>
    <name evidence="1" type="ordered locus">ANT_02940</name>
</gene>
<reference evidence="1 2" key="1">
    <citation type="submission" date="2010-12" db="EMBL/GenBank/DDBJ databases">
        <title>Whole genome sequence of Anaerolinea thermophila UNI-1.</title>
        <authorList>
            <person name="Narita-Yamada S."/>
            <person name="Kishi E."/>
            <person name="Watanabe Y."/>
            <person name="Takasaki K."/>
            <person name="Ankai A."/>
            <person name="Oguchi A."/>
            <person name="Fukui S."/>
            <person name="Takahashi M."/>
            <person name="Yashiro I."/>
            <person name="Hosoyama A."/>
            <person name="Sekiguchi Y."/>
            <person name="Hanada S."/>
            <person name="Fujita N."/>
        </authorList>
    </citation>
    <scope>NUCLEOTIDE SEQUENCE [LARGE SCALE GENOMIC DNA]</scope>
    <source>
        <strain evidence="2">DSM 14523 / JCM 11388 / NBRC 100420 / UNI-1</strain>
    </source>
</reference>
<name>E8MZZ3_ANATU</name>
<dbReference type="EMBL" id="AP012029">
    <property type="protein sequence ID" value="BAJ62328.1"/>
    <property type="molecule type" value="Genomic_DNA"/>
</dbReference>
<sequence>MKNSRVFYILDVFQRRENAGFAIPEAMFEFLPLVWAIQLEMSFSGE</sequence>